<dbReference type="InterPro" id="IPR005312">
    <property type="entry name" value="DUF1759"/>
</dbReference>
<evidence type="ECO:0000313" key="3">
    <source>
        <dbReference type="Proteomes" id="UP000887563"/>
    </source>
</evidence>
<keyword evidence="3" id="KW-1185">Reference proteome</keyword>
<keyword evidence="2" id="KW-0472">Membrane</keyword>
<feature type="region of interest" description="Disordered" evidence="1">
    <location>
        <begin position="613"/>
        <end position="638"/>
    </location>
</feature>
<dbReference type="WBParaSite" id="Minc3s00234g08211">
    <property type="protein sequence ID" value="Minc3s00234g08211"/>
    <property type="gene ID" value="Minc3s00234g08211"/>
</dbReference>
<protein>
    <submittedName>
        <fullName evidence="4">Uncharacterized protein</fullName>
    </submittedName>
</protein>
<reference evidence="4" key="1">
    <citation type="submission" date="2022-11" db="UniProtKB">
        <authorList>
            <consortium name="WormBaseParasite"/>
        </authorList>
    </citation>
    <scope>IDENTIFICATION</scope>
</reference>
<proteinExistence type="predicted"/>
<dbReference type="Proteomes" id="UP000887563">
    <property type="component" value="Unplaced"/>
</dbReference>
<name>A0A914L324_MELIC</name>
<dbReference type="PANTHER" id="PTHR47331">
    <property type="entry name" value="PHD-TYPE DOMAIN-CONTAINING PROTEIN"/>
    <property type="match status" value="1"/>
</dbReference>
<feature type="compositionally biased region" description="Basic and acidic residues" evidence="1">
    <location>
        <begin position="147"/>
        <end position="166"/>
    </location>
</feature>
<evidence type="ECO:0000313" key="4">
    <source>
        <dbReference type="WBParaSite" id="Minc3s00234g08211"/>
    </source>
</evidence>
<dbReference type="Pfam" id="PF03564">
    <property type="entry name" value="DUF1759"/>
    <property type="match status" value="1"/>
</dbReference>
<feature type="region of interest" description="Disordered" evidence="1">
    <location>
        <begin position="147"/>
        <end position="167"/>
    </location>
</feature>
<evidence type="ECO:0000256" key="2">
    <source>
        <dbReference type="SAM" id="Phobius"/>
    </source>
</evidence>
<keyword evidence="2" id="KW-0812">Transmembrane</keyword>
<dbReference type="AlphaFoldDB" id="A0A914L324"/>
<keyword evidence="2" id="KW-1133">Transmembrane helix</keyword>
<evidence type="ECO:0000256" key="1">
    <source>
        <dbReference type="SAM" id="MobiDB-lite"/>
    </source>
</evidence>
<sequence length="758" mass="86513">MDPFYGDPKKWPTFWQMFSINIDQRPMDNIRKMSYLLTLLQGPAKDLVAGFVLTNENYNRALDLLKSRYGNSRAITEALEAELMNLTPPNDSSHSLRAFVDSVERICRQLEAFGAMDQSPFVSTVIKTKLPQSIVAKLIEKERPYHKPQIEKDNRITEPSHHKSDDQEQLTLSVVSTLKERPVMDTIVQTKGQSYFSDCHIKEPVLLPEFVGLILCFRFPKFIATTDLKSAFLMVGLRQIDRKFTKFQRVKDPFNLPLIEKTKVSHTVLPEKLFLKQILDEKAHGTKKKLEKSKESTQENLAGYGIALILISLTFIISVSCNHKDQIVVCREEQTINRKKIPPDIPFKSFKYINKTLNRNFKSIYFILIISIITLIISFRLNFLSILAFFIPVILFKFLRSGEGVRDPNHKVAPDPTRIFQKICLHKVIGDRPPEGDILLLKSEQSLVPIKSYANKLVKSPKKMFELQKSDGIVPEDGPIISNLPPFISYLAQSIYKIFRVPFILDLKKYIQCFLLAQRRLPPRLVARSILPFSVVAIEPIFTKKHTLCLFPNSSRLSSVFPYPTTAFTSEQQAYCKKLGKPVTIEDSDLMSECLDSGSDILASTKESILDFNQEQQADNASKRKKIVESDKRPEQQQPLFYSTLNPLHAPNKVVHQKSEQQLMEQPSQQHIGWETGPKPPQCQPLPHSTNYKTMPQCTLAPNHPVMVKSDPGLIAIVRPYSCIRSGCRGKPHVQPVFLGMQDGIEINNDNQLRKKNN</sequence>
<feature type="transmembrane region" description="Helical" evidence="2">
    <location>
        <begin position="301"/>
        <end position="321"/>
    </location>
</feature>
<organism evidence="3 4">
    <name type="scientific">Meloidogyne incognita</name>
    <name type="common">Southern root-knot nematode worm</name>
    <name type="synonym">Oxyuris incognita</name>
    <dbReference type="NCBI Taxonomy" id="6306"/>
    <lineage>
        <taxon>Eukaryota</taxon>
        <taxon>Metazoa</taxon>
        <taxon>Ecdysozoa</taxon>
        <taxon>Nematoda</taxon>
        <taxon>Chromadorea</taxon>
        <taxon>Rhabditida</taxon>
        <taxon>Tylenchina</taxon>
        <taxon>Tylenchomorpha</taxon>
        <taxon>Tylenchoidea</taxon>
        <taxon>Meloidogynidae</taxon>
        <taxon>Meloidogyninae</taxon>
        <taxon>Meloidogyne</taxon>
        <taxon>Meloidogyne incognita group</taxon>
    </lineage>
</organism>
<accession>A0A914L324</accession>
<feature type="transmembrane region" description="Helical" evidence="2">
    <location>
        <begin position="364"/>
        <end position="391"/>
    </location>
</feature>